<dbReference type="Proteomes" id="UP001166286">
    <property type="component" value="Unassembled WGS sequence"/>
</dbReference>
<evidence type="ECO:0000259" key="1">
    <source>
        <dbReference type="Pfam" id="PF00004"/>
    </source>
</evidence>
<dbReference type="Gene3D" id="3.40.50.300">
    <property type="entry name" value="P-loop containing nucleotide triphosphate hydrolases"/>
    <property type="match status" value="1"/>
</dbReference>
<dbReference type="Gene3D" id="1.10.8.60">
    <property type="match status" value="1"/>
</dbReference>
<reference evidence="2" key="1">
    <citation type="submission" date="2023-03" db="EMBL/GenBank/DDBJ databases">
        <title>Complete genome of Cladonia borealis.</title>
        <authorList>
            <person name="Park H."/>
        </authorList>
    </citation>
    <scope>NUCLEOTIDE SEQUENCE</scope>
    <source>
        <strain evidence="2">ANT050790</strain>
    </source>
</reference>
<feature type="domain" description="ATPase AAA-type core" evidence="1">
    <location>
        <begin position="226"/>
        <end position="347"/>
    </location>
</feature>
<organism evidence="2 3">
    <name type="scientific">Cladonia borealis</name>
    <dbReference type="NCBI Taxonomy" id="184061"/>
    <lineage>
        <taxon>Eukaryota</taxon>
        <taxon>Fungi</taxon>
        <taxon>Dikarya</taxon>
        <taxon>Ascomycota</taxon>
        <taxon>Pezizomycotina</taxon>
        <taxon>Lecanoromycetes</taxon>
        <taxon>OSLEUM clade</taxon>
        <taxon>Lecanoromycetidae</taxon>
        <taxon>Lecanorales</taxon>
        <taxon>Lecanorineae</taxon>
        <taxon>Cladoniaceae</taxon>
        <taxon>Cladonia</taxon>
    </lineage>
</organism>
<dbReference type="EMBL" id="JAFEKC020000005">
    <property type="protein sequence ID" value="KAK0514556.1"/>
    <property type="molecule type" value="Genomic_DNA"/>
</dbReference>
<protein>
    <recommendedName>
        <fullName evidence="1">ATPase AAA-type core domain-containing protein</fullName>
    </recommendedName>
</protein>
<accession>A0AA39UCK1</accession>
<dbReference type="AlphaFoldDB" id="A0AA39UCK1"/>
<dbReference type="SUPFAM" id="SSF52540">
    <property type="entry name" value="P-loop containing nucleoside triphosphate hydrolases"/>
    <property type="match status" value="1"/>
</dbReference>
<evidence type="ECO:0000313" key="3">
    <source>
        <dbReference type="Proteomes" id="UP001166286"/>
    </source>
</evidence>
<comment type="caution">
    <text evidence="2">The sequence shown here is derived from an EMBL/GenBank/DDBJ whole genome shotgun (WGS) entry which is preliminary data.</text>
</comment>
<dbReference type="GO" id="GO:0016887">
    <property type="term" value="F:ATP hydrolysis activity"/>
    <property type="evidence" value="ECO:0007669"/>
    <property type="project" value="InterPro"/>
</dbReference>
<dbReference type="GO" id="GO:0042254">
    <property type="term" value="P:ribosome biogenesis"/>
    <property type="evidence" value="ECO:0007669"/>
    <property type="project" value="TreeGrafter"/>
</dbReference>
<evidence type="ECO:0000313" key="2">
    <source>
        <dbReference type="EMBL" id="KAK0514556.1"/>
    </source>
</evidence>
<dbReference type="InterPro" id="IPR027417">
    <property type="entry name" value="P-loop_NTPase"/>
</dbReference>
<dbReference type="Pfam" id="PF00004">
    <property type="entry name" value="AAA"/>
    <property type="match status" value="1"/>
</dbReference>
<dbReference type="InterPro" id="IPR050168">
    <property type="entry name" value="AAA_ATPase_domain"/>
</dbReference>
<keyword evidence="3" id="KW-1185">Reference proteome</keyword>
<dbReference type="InterPro" id="IPR003959">
    <property type="entry name" value="ATPase_AAA_core"/>
</dbReference>
<dbReference type="PANTHER" id="PTHR23077:SF132">
    <property type="entry name" value="ATP-DEPENDENT ZN PROTEASE"/>
    <property type="match status" value="1"/>
</dbReference>
<dbReference type="CDD" id="cd19481">
    <property type="entry name" value="RecA-like_protease"/>
    <property type="match status" value="1"/>
</dbReference>
<dbReference type="GO" id="GO:1990275">
    <property type="term" value="F:preribosome binding"/>
    <property type="evidence" value="ECO:0007669"/>
    <property type="project" value="TreeGrafter"/>
</dbReference>
<sequence>MRTRTGNLPLRSSTYARDAAYQEFFTHSSAPRVHTDEVIAEALRKQYPELHLTLISRCDFLGYAAAGLATATPVDSEGPKPEDLRYRTYLDPGRRRGGDASFLSNAVAFGKFIYKWKDEEYILYQVAGHQQFSTTQTSFLLGSTQSNDSLIYEVFRYQNNIPNAVLVFDQGYWQASPELWGKIQSSNWDDVILDAGMKKSIRGEVNKFFDSEERYKKLKVPWKRGIIFHGPPGNGKTISIKAMMHSLYDRADPIPTLYVRTLTSAYGPEYAISAIFAKARQQMPCFLVFEDLDSIVSDNVRSYFLNEVDGLLNNDGILMVGSTNHLERLDPGISKRPSRFDRKYLFPEPDFDQRVQYCEFWRQKLADNKEIEFPVELNKAIASITKGFSFAYMQEAFVAALLEIAKTGEDESEDEGKQELSGDKASRSIYHFSTLPSWEPPCPCSWIDRCECGRRADVLKERDLDTYILWREIKKVVKTLREELGQEPGESTSL</sequence>
<gene>
    <name evidence="2" type="ORF">JMJ35_003173</name>
</gene>
<name>A0AA39UCK1_9LECA</name>
<dbReference type="GO" id="GO:0005524">
    <property type="term" value="F:ATP binding"/>
    <property type="evidence" value="ECO:0007669"/>
    <property type="project" value="InterPro"/>
</dbReference>
<dbReference type="PANTHER" id="PTHR23077">
    <property type="entry name" value="AAA-FAMILY ATPASE"/>
    <property type="match status" value="1"/>
</dbReference>
<dbReference type="GO" id="GO:0003723">
    <property type="term" value="F:RNA binding"/>
    <property type="evidence" value="ECO:0007669"/>
    <property type="project" value="TreeGrafter"/>
</dbReference>
<dbReference type="GO" id="GO:0005634">
    <property type="term" value="C:nucleus"/>
    <property type="evidence" value="ECO:0007669"/>
    <property type="project" value="TreeGrafter"/>
</dbReference>
<proteinExistence type="predicted"/>